<dbReference type="PANTHER" id="PTHR33803">
    <property type="entry name" value="IS1478 TRANSPOSASE"/>
    <property type="match status" value="1"/>
</dbReference>
<evidence type="ECO:0000313" key="3">
    <source>
        <dbReference type="Proteomes" id="UP000184275"/>
    </source>
</evidence>
<name>A0A1M6VJZ8_9BACT</name>
<dbReference type="EMBL" id="FRAW01000019">
    <property type="protein sequence ID" value="SHK81685.1"/>
    <property type="molecule type" value="Genomic_DNA"/>
</dbReference>
<dbReference type="PANTHER" id="PTHR33803:SF3">
    <property type="entry name" value="BLL1974 PROTEIN"/>
    <property type="match status" value="1"/>
</dbReference>
<accession>A0A1M6VJZ8</accession>
<feature type="non-terminal residue" evidence="2">
    <location>
        <position position="1"/>
    </location>
</feature>
<evidence type="ECO:0000259" key="1">
    <source>
        <dbReference type="Pfam" id="PF01609"/>
    </source>
</evidence>
<evidence type="ECO:0000313" key="2">
    <source>
        <dbReference type="EMBL" id="SHK81685.1"/>
    </source>
</evidence>
<feature type="domain" description="Transposase IS4-like" evidence="1">
    <location>
        <begin position="45"/>
        <end position="182"/>
    </location>
</feature>
<organism evidence="2 3">
    <name type="scientific">Fibrobacter intestinalis</name>
    <dbReference type="NCBI Taxonomy" id="28122"/>
    <lineage>
        <taxon>Bacteria</taxon>
        <taxon>Pseudomonadati</taxon>
        <taxon>Fibrobacterota</taxon>
        <taxon>Fibrobacteria</taxon>
        <taxon>Fibrobacterales</taxon>
        <taxon>Fibrobacteraceae</taxon>
        <taxon>Fibrobacter</taxon>
    </lineage>
</organism>
<dbReference type="Proteomes" id="UP000184275">
    <property type="component" value="Unassembled WGS sequence"/>
</dbReference>
<gene>
    <name evidence="2" type="ORF">SAMN05720469_1191</name>
</gene>
<dbReference type="RefSeq" id="WP_425319808.1">
    <property type="nucleotide sequence ID" value="NZ_FRAW01000019.1"/>
</dbReference>
<dbReference type="GO" id="GO:0003677">
    <property type="term" value="F:DNA binding"/>
    <property type="evidence" value="ECO:0007669"/>
    <property type="project" value="InterPro"/>
</dbReference>
<sequence>NLASKNLLNTYKEKIELFKKVLAQKKCDKNKIYSLHEPEVKCIGKGKEHKKYEFGNKVSIARSYSGLIVGAVAFRDEYDGHTIDDTLDHVEQMLGFRPSRAACDRGYRGQKESGTTKVVIPDVPKKNATYYQKKKALKLFCKRAGIEPINGHLKSDHRMGRNFYKGIFGDMLNAKLAAAAFNFKRAMRRFFVLLEWLYGCFLQWKGMNRKCERPYLAFAK</sequence>
<dbReference type="GO" id="GO:0006313">
    <property type="term" value="P:DNA transposition"/>
    <property type="evidence" value="ECO:0007669"/>
    <property type="project" value="InterPro"/>
</dbReference>
<protein>
    <recommendedName>
        <fullName evidence="1">Transposase IS4-like domain-containing protein</fullName>
    </recommendedName>
</protein>
<dbReference type="InterPro" id="IPR002559">
    <property type="entry name" value="Transposase_11"/>
</dbReference>
<reference evidence="3" key="1">
    <citation type="submission" date="2016-11" db="EMBL/GenBank/DDBJ databases">
        <authorList>
            <person name="Varghese N."/>
            <person name="Submissions S."/>
        </authorList>
    </citation>
    <scope>NUCLEOTIDE SEQUENCE [LARGE SCALE GENOMIC DNA]</scope>
    <source>
        <strain evidence="3">UWOS</strain>
    </source>
</reference>
<dbReference type="AlphaFoldDB" id="A0A1M6VJZ8"/>
<dbReference type="Pfam" id="PF01609">
    <property type="entry name" value="DDE_Tnp_1"/>
    <property type="match status" value="1"/>
</dbReference>
<dbReference type="GO" id="GO:0004803">
    <property type="term" value="F:transposase activity"/>
    <property type="evidence" value="ECO:0007669"/>
    <property type="project" value="InterPro"/>
</dbReference>
<proteinExistence type="predicted"/>
<keyword evidence="3" id="KW-1185">Reference proteome</keyword>